<dbReference type="InterPro" id="IPR043131">
    <property type="entry name" value="BCAT-like_N"/>
</dbReference>
<organism evidence="2 3">
    <name type="scientific">Agrobacterium deltaense Zutra 3/1</name>
    <dbReference type="NCBI Taxonomy" id="1183427"/>
    <lineage>
        <taxon>Bacteria</taxon>
        <taxon>Pseudomonadati</taxon>
        <taxon>Pseudomonadota</taxon>
        <taxon>Alphaproteobacteria</taxon>
        <taxon>Hyphomicrobiales</taxon>
        <taxon>Rhizobiaceae</taxon>
        <taxon>Rhizobium/Agrobacterium group</taxon>
        <taxon>Agrobacterium</taxon>
    </lineage>
</organism>
<evidence type="ECO:0000313" key="2">
    <source>
        <dbReference type="EMBL" id="CUX57374.1"/>
    </source>
</evidence>
<dbReference type="InterPro" id="IPR036038">
    <property type="entry name" value="Aminotransferase-like"/>
</dbReference>
<dbReference type="AlphaFoldDB" id="A0A1S7RUV6"/>
<name>A0A1S7RUV6_9HYPH</name>
<dbReference type="EMBL" id="FBWG01000041">
    <property type="protein sequence ID" value="CUX57374.1"/>
    <property type="molecule type" value="Genomic_DNA"/>
</dbReference>
<accession>A0A1S7RUV6</accession>
<protein>
    <recommendedName>
        <fullName evidence="1">Probable branched-chain-amino-acid aminotransferase</fullName>
    </recommendedName>
</protein>
<dbReference type="GO" id="GO:0003824">
    <property type="term" value="F:catalytic activity"/>
    <property type="evidence" value="ECO:0007669"/>
    <property type="project" value="InterPro"/>
</dbReference>
<dbReference type="InterPro" id="IPR043132">
    <property type="entry name" value="BCAT-like_C"/>
</dbReference>
<dbReference type="SUPFAM" id="SSF56752">
    <property type="entry name" value="D-aminoacid aminotransferase-like PLP-dependent enzymes"/>
    <property type="match status" value="1"/>
</dbReference>
<sequence length="65" mass="7210">MAVTEAFACGTAAVITPIGEVKGRRHNFTIGGNEYGPVAQKLRKHLTDIQYGRAADPQHWQDRLF</sequence>
<evidence type="ECO:0000256" key="1">
    <source>
        <dbReference type="ARBA" id="ARBA00014472"/>
    </source>
</evidence>
<gene>
    <name evidence="2" type="ORF">AGR7C_Lc220162</name>
</gene>
<evidence type="ECO:0000313" key="3">
    <source>
        <dbReference type="Proteomes" id="UP000191987"/>
    </source>
</evidence>
<dbReference type="Proteomes" id="UP000191987">
    <property type="component" value="Unassembled WGS sequence"/>
</dbReference>
<dbReference type="Gene3D" id="3.30.470.10">
    <property type="match status" value="1"/>
</dbReference>
<dbReference type="Gene3D" id="3.20.10.10">
    <property type="entry name" value="D-amino Acid Aminotransferase, subunit A, domain 2"/>
    <property type="match status" value="1"/>
</dbReference>
<reference evidence="2 3" key="1">
    <citation type="submission" date="2016-01" db="EMBL/GenBank/DDBJ databases">
        <authorList>
            <person name="Oliw E.H."/>
        </authorList>
    </citation>
    <scope>NUCLEOTIDE SEQUENCE [LARGE SCALE GENOMIC DNA]</scope>
    <source>
        <strain evidence="2 3">Zutra 3-1</strain>
    </source>
</reference>
<proteinExistence type="predicted"/>